<dbReference type="InterPro" id="IPR042211">
    <property type="entry name" value="CRISPR-assoc_Cas1_N"/>
</dbReference>
<dbReference type="GO" id="GO:0016787">
    <property type="term" value="F:hydrolase activity"/>
    <property type="evidence" value="ECO:0007669"/>
    <property type="project" value="UniProtKB-KW"/>
</dbReference>
<dbReference type="GO" id="GO:0003677">
    <property type="term" value="F:DNA binding"/>
    <property type="evidence" value="ECO:0007669"/>
    <property type="project" value="UniProtKB-KW"/>
</dbReference>
<keyword evidence="7 9" id="KW-0238">DNA-binding</keyword>
<name>A0A0U9HUG7_9BACT</name>
<dbReference type="EC" id="3.1.-.-" evidence="9"/>
<evidence type="ECO:0000256" key="6">
    <source>
        <dbReference type="ARBA" id="ARBA00023118"/>
    </source>
</evidence>
<dbReference type="HAMAP" id="MF_01470">
    <property type="entry name" value="Cas1"/>
    <property type="match status" value="1"/>
</dbReference>
<dbReference type="Gene3D" id="1.20.120.920">
    <property type="entry name" value="CRISPR-associated endonuclease Cas1, C-terminal domain"/>
    <property type="match status" value="1"/>
</dbReference>
<dbReference type="CDD" id="cd09722">
    <property type="entry name" value="Cas1_I-B"/>
    <property type="match status" value="1"/>
</dbReference>
<comment type="caution">
    <text evidence="10">The sequence shown here is derived from an EMBL/GenBank/DDBJ whole genome shotgun (WGS) entry which is preliminary data.</text>
</comment>
<evidence type="ECO:0000256" key="8">
    <source>
        <dbReference type="ARBA" id="ARBA00023211"/>
    </source>
</evidence>
<dbReference type="PANTHER" id="PTHR43219">
    <property type="entry name" value="CRISPR-ASSOCIATED ENDONUCLEASE CAS1"/>
    <property type="match status" value="1"/>
</dbReference>
<proteinExistence type="inferred from homology"/>
<evidence type="ECO:0000256" key="9">
    <source>
        <dbReference type="HAMAP-Rule" id="MF_01470"/>
    </source>
</evidence>
<evidence type="ECO:0000313" key="11">
    <source>
        <dbReference type="Proteomes" id="UP000054976"/>
    </source>
</evidence>
<evidence type="ECO:0000256" key="5">
    <source>
        <dbReference type="ARBA" id="ARBA00022842"/>
    </source>
</evidence>
<organism evidence="10 11">
    <name type="scientific">Thermodesulfovibrio aggregans</name>
    <dbReference type="NCBI Taxonomy" id="86166"/>
    <lineage>
        <taxon>Bacteria</taxon>
        <taxon>Pseudomonadati</taxon>
        <taxon>Nitrospirota</taxon>
        <taxon>Thermodesulfovibrionia</taxon>
        <taxon>Thermodesulfovibrionales</taxon>
        <taxon>Thermodesulfovibrionaceae</taxon>
        <taxon>Thermodesulfovibrio</taxon>
    </lineage>
</organism>
<gene>
    <name evidence="9" type="primary">cas1</name>
    <name evidence="10" type="ORF">TAGGR_2409</name>
</gene>
<evidence type="ECO:0000256" key="1">
    <source>
        <dbReference type="ARBA" id="ARBA00022722"/>
    </source>
</evidence>
<comment type="cofactor">
    <cofactor evidence="9">
        <name>Mg(2+)</name>
        <dbReference type="ChEBI" id="CHEBI:18420"/>
    </cofactor>
    <cofactor evidence="9">
        <name>Mn(2+)</name>
        <dbReference type="ChEBI" id="CHEBI:29035"/>
    </cofactor>
</comment>
<comment type="similarity">
    <text evidence="9">Belongs to the CRISPR-associated endonuclease Cas1 family.</text>
</comment>
<feature type="binding site" evidence="9">
    <location>
        <position position="222"/>
    </location>
    <ligand>
        <name>Mn(2+)</name>
        <dbReference type="ChEBI" id="CHEBI:29035"/>
    </ligand>
</feature>
<keyword evidence="11" id="KW-1185">Reference proteome</keyword>
<dbReference type="STRING" id="86166.TAGGR_2409"/>
<dbReference type="Proteomes" id="UP000054976">
    <property type="component" value="Unassembled WGS sequence"/>
</dbReference>
<feature type="binding site" evidence="9">
    <location>
        <position position="156"/>
    </location>
    <ligand>
        <name>Mn(2+)</name>
        <dbReference type="ChEBI" id="CHEBI:29035"/>
    </ligand>
</feature>
<keyword evidence="8 9" id="KW-0464">Manganese</keyword>
<dbReference type="RefSeq" id="WP_059176944.1">
    <property type="nucleotide sequence ID" value="NZ_BCNO01000002.1"/>
</dbReference>
<dbReference type="InterPro" id="IPR042206">
    <property type="entry name" value="CRISPR-assoc_Cas1_C"/>
</dbReference>
<keyword evidence="3 9" id="KW-0255">Endonuclease</keyword>
<dbReference type="GO" id="GO:0046872">
    <property type="term" value="F:metal ion binding"/>
    <property type="evidence" value="ECO:0007669"/>
    <property type="project" value="UniProtKB-UniRule"/>
</dbReference>
<evidence type="ECO:0000313" key="10">
    <source>
        <dbReference type="EMBL" id="GAQ95514.1"/>
    </source>
</evidence>
<evidence type="ECO:0000256" key="2">
    <source>
        <dbReference type="ARBA" id="ARBA00022723"/>
    </source>
</evidence>
<sequence length="330" mass="39213">MKKSIYIFSDGEIKRKDNTLYFETEDGRKYIPVENTQEILIFGEVTINKRLLEFLTESEIIMHFFNYYGYYVGSFYPREHLNSGYMILKQAEHYLDHKKRIILATKFVSGAIENIKRVLIYYANRGKPLNETVDRINSIARSIEDCESTEELMAVEGNIRDEYYQAFDIILDSEHFVFETRTKRPPKNRLNALISFANSLVYTTCLSEIYHTHLDPRIGYLHTTNFRRFTLNLDVAEIFKPIIADRVIFNLVNKGIIKSQHFEKKLDGIVLNDKGKQLLIQQMDERLRSTIQHKRLGRHVSYRQLIRLELYKIQKHLMEEEEYKPFQTGW</sequence>
<dbReference type="Gene3D" id="3.100.10.20">
    <property type="entry name" value="CRISPR-associated endonuclease Cas1, N-terminal domain"/>
    <property type="match status" value="1"/>
</dbReference>
<protein>
    <recommendedName>
        <fullName evidence="9">CRISPR-associated endonuclease Cas1</fullName>
        <ecNumber evidence="9">3.1.-.-</ecNumber>
    </recommendedName>
</protein>
<reference evidence="11" key="1">
    <citation type="submission" date="2016-01" db="EMBL/GenBank/DDBJ databases">
        <title>Draft genome sequence of Thermodesulfovibrio aggregans strain TGE-P1.</title>
        <authorList>
            <person name="Sekiguchi Y."/>
            <person name="Ohashi A."/>
            <person name="Matsuura N."/>
            <person name="Tourlousse M.D."/>
        </authorList>
    </citation>
    <scope>NUCLEOTIDE SEQUENCE [LARGE SCALE GENOMIC DNA]</scope>
    <source>
        <strain evidence="11">TGE-P1</strain>
    </source>
</reference>
<dbReference type="NCBIfam" id="TIGR03641">
    <property type="entry name" value="cas1_HMARI"/>
    <property type="match status" value="1"/>
</dbReference>
<dbReference type="InterPro" id="IPR019858">
    <property type="entry name" value="CRISPR-assoc_Cas1_HMARI/TNEAP"/>
</dbReference>
<dbReference type="OrthoDB" id="9803119at2"/>
<evidence type="ECO:0000256" key="7">
    <source>
        <dbReference type="ARBA" id="ARBA00023125"/>
    </source>
</evidence>
<dbReference type="GO" id="GO:0051607">
    <property type="term" value="P:defense response to virus"/>
    <property type="evidence" value="ECO:0007669"/>
    <property type="project" value="UniProtKB-UniRule"/>
</dbReference>
<dbReference type="AlphaFoldDB" id="A0A0U9HUG7"/>
<dbReference type="InterPro" id="IPR002729">
    <property type="entry name" value="CRISPR-assoc_Cas1"/>
</dbReference>
<keyword evidence="1 9" id="KW-0540">Nuclease</keyword>
<keyword evidence="2 9" id="KW-0479">Metal-binding</keyword>
<evidence type="ECO:0000256" key="3">
    <source>
        <dbReference type="ARBA" id="ARBA00022759"/>
    </source>
</evidence>
<dbReference type="EMBL" id="BCNO01000002">
    <property type="protein sequence ID" value="GAQ95514.1"/>
    <property type="molecule type" value="Genomic_DNA"/>
</dbReference>
<dbReference type="Pfam" id="PF01867">
    <property type="entry name" value="Cas_Cas1"/>
    <property type="match status" value="1"/>
</dbReference>
<dbReference type="NCBIfam" id="TIGR00287">
    <property type="entry name" value="cas1"/>
    <property type="match status" value="1"/>
</dbReference>
<comment type="function">
    <text evidence="9">CRISPR (clustered regularly interspaced short palindromic repeat), is an adaptive immune system that provides protection against mobile genetic elements (viruses, transposable elements and conjugative plasmids). CRISPR clusters contain spacers, sequences complementary to antecedent mobile elements, and target invading nucleic acids. CRISPR clusters are transcribed and processed into CRISPR RNA (crRNA). Acts as a dsDNA endonuclease. Involved in the integration of spacer DNA into the CRISPR cassette.</text>
</comment>
<dbReference type="GO" id="GO:0043571">
    <property type="term" value="P:maintenance of CRISPR repeat elements"/>
    <property type="evidence" value="ECO:0007669"/>
    <property type="project" value="UniProtKB-UniRule"/>
</dbReference>
<keyword evidence="5 9" id="KW-0460">Magnesium</keyword>
<dbReference type="PANTHER" id="PTHR43219:SF1">
    <property type="entry name" value="CRISPR-ASSOCIATED ENDONUCLEASE CAS1"/>
    <property type="match status" value="1"/>
</dbReference>
<keyword evidence="4 9" id="KW-0378">Hydrolase</keyword>
<dbReference type="GO" id="GO:0004520">
    <property type="term" value="F:DNA endonuclease activity"/>
    <property type="evidence" value="ECO:0007669"/>
    <property type="project" value="InterPro"/>
</dbReference>
<evidence type="ECO:0000256" key="4">
    <source>
        <dbReference type="ARBA" id="ARBA00022801"/>
    </source>
</evidence>
<comment type="subunit">
    <text evidence="9">Homodimer, forms a heterotetramer with a Cas2 homodimer.</text>
</comment>
<keyword evidence="6 9" id="KW-0051">Antiviral defense</keyword>
<accession>A0A0U9HUG7</accession>
<feature type="binding site" evidence="9">
    <location>
        <position position="237"/>
    </location>
    <ligand>
        <name>Mn(2+)</name>
        <dbReference type="ChEBI" id="CHEBI:29035"/>
    </ligand>
</feature>